<dbReference type="Proteomes" id="UP000827092">
    <property type="component" value="Unassembled WGS sequence"/>
</dbReference>
<reference evidence="1 2" key="1">
    <citation type="journal article" date="2022" name="Nat. Ecol. Evol.">
        <title>A masculinizing supergene underlies an exaggerated male reproductive morph in a spider.</title>
        <authorList>
            <person name="Hendrickx F."/>
            <person name="De Corte Z."/>
            <person name="Sonet G."/>
            <person name="Van Belleghem S.M."/>
            <person name="Kostlbacher S."/>
            <person name="Vangestel C."/>
        </authorList>
    </citation>
    <scope>NUCLEOTIDE SEQUENCE [LARGE SCALE GENOMIC DNA]</scope>
    <source>
        <strain evidence="1">W744_W776</strain>
    </source>
</reference>
<proteinExistence type="predicted"/>
<dbReference type="AlphaFoldDB" id="A0AAV6UAT6"/>
<evidence type="ECO:0000313" key="2">
    <source>
        <dbReference type="Proteomes" id="UP000827092"/>
    </source>
</evidence>
<keyword evidence="2" id="KW-1185">Reference proteome</keyword>
<name>A0AAV6UAT6_9ARAC</name>
<protein>
    <submittedName>
        <fullName evidence="1">Uncharacterized protein</fullName>
    </submittedName>
</protein>
<dbReference type="EMBL" id="JAFNEN010000557">
    <property type="protein sequence ID" value="KAG8180665.1"/>
    <property type="molecule type" value="Genomic_DNA"/>
</dbReference>
<comment type="caution">
    <text evidence="1">The sequence shown here is derived from an EMBL/GenBank/DDBJ whole genome shotgun (WGS) entry which is preliminary data.</text>
</comment>
<organism evidence="1 2">
    <name type="scientific">Oedothorax gibbosus</name>
    <dbReference type="NCBI Taxonomy" id="931172"/>
    <lineage>
        <taxon>Eukaryota</taxon>
        <taxon>Metazoa</taxon>
        <taxon>Ecdysozoa</taxon>
        <taxon>Arthropoda</taxon>
        <taxon>Chelicerata</taxon>
        <taxon>Arachnida</taxon>
        <taxon>Araneae</taxon>
        <taxon>Araneomorphae</taxon>
        <taxon>Entelegynae</taxon>
        <taxon>Araneoidea</taxon>
        <taxon>Linyphiidae</taxon>
        <taxon>Erigoninae</taxon>
        <taxon>Oedothorax</taxon>
    </lineage>
</organism>
<evidence type="ECO:0000313" key="1">
    <source>
        <dbReference type="EMBL" id="KAG8180665.1"/>
    </source>
</evidence>
<accession>A0AAV6UAT6</accession>
<sequence>MVLSALRSSSAVQCQLVRCLGADLAVKYANNEAYFEIIEEIGAIMDYNRVSVISTEIQGCREKREVHGRENHSIFELKLGFDRTNNFCQQLIRN</sequence>
<gene>
    <name evidence="1" type="ORF">JTE90_020891</name>
</gene>